<keyword evidence="1" id="KW-0472">Membrane</keyword>
<keyword evidence="1" id="KW-0812">Transmembrane</keyword>
<keyword evidence="3" id="KW-1185">Reference proteome</keyword>
<protein>
    <submittedName>
        <fullName evidence="2">Uncharacterized protein</fullName>
    </submittedName>
</protein>
<organism evidence="2 3">
    <name type="scientific">Sporocytophaga myxococcoides</name>
    <dbReference type="NCBI Taxonomy" id="153721"/>
    <lineage>
        <taxon>Bacteria</taxon>
        <taxon>Pseudomonadati</taxon>
        <taxon>Bacteroidota</taxon>
        <taxon>Cytophagia</taxon>
        <taxon>Cytophagales</taxon>
        <taxon>Cytophagaceae</taxon>
        <taxon>Sporocytophaga</taxon>
    </lineage>
</organism>
<evidence type="ECO:0000256" key="1">
    <source>
        <dbReference type="SAM" id="Phobius"/>
    </source>
</evidence>
<dbReference type="OrthoDB" id="7794186at2"/>
<proteinExistence type="predicted"/>
<feature type="transmembrane region" description="Helical" evidence="1">
    <location>
        <begin position="84"/>
        <end position="103"/>
    </location>
</feature>
<dbReference type="STRING" id="153721.MYP_1987"/>
<accession>A0A098LEB9</accession>
<gene>
    <name evidence="2" type="ORF">MYP_1987</name>
</gene>
<dbReference type="AlphaFoldDB" id="A0A098LEB9"/>
<dbReference type="RefSeq" id="WP_045462103.1">
    <property type="nucleotide sequence ID" value="NZ_BBLT01000003.1"/>
</dbReference>
<evidence type="ECO:0000313" key="3">
    <source>
        <dbReference type="Proteomes" id="UP000030185"/>
    </source>
</evidence>
<keyword evidence="1" id="KW-1133">Transmembrane helix</keyword>
<comment type="caution">
    <text evidence="2">The sequence shown here is derived from an EMBL/GenBank/DDBJ whole genome shotgun (WGS) entry which is preliminary data.</text>
</comment>
<name>A0A098LEB9_9BACT</name>
<dbReference type="Proteomes" id="UP000030185">
    <property type="component" value="Unassembled WGS sequence"/>
</dbReference>
<sequence length="375" mass="41048">MNIGEETLELIDRYLSDTLTKSEKESFNLRLAQDAEFKTLVENQKLANDLILGDRLYSLKSMMDEDFLSGRVNSNQNSLSKGKLLLFGGFALIVSAFVLYMALGYKAVKQYKVVVDSDKIVSNQNSDVQLAGTIPNEVTISTKNKKVEGNSNKLRGIAKLSESEHSEAPADVDALLNSDNEPAIIVKDDQDKTELLPLEVEIRCAVKTIQAKVKSEPACVDKKDGRLIVGKISNLLTPLSYGISSKAADTLWQSSNIFSNLPSGNYAVSVKDANGCLMHVKDLVEIGLKECRKAQQTYSFNPGYGETINMKVEGEGGVTIWNRAGIVVFSANVFSGQEFTWDGHTSSGGISAPGVYIYSLEYQNGNTVRGEILIY</sequence>
<evidence type="ECO:0000313" key="2">
    <source>
        <dbReference type="EMBL" id="GAL84759.1"/>
    </source>
</evidence>
<dbReference type="EMBL" id="BBLT01000003">
    <property type="protein sequence ID" value="GAL84759.1"/>
    <property type="molecule type" value="Genomic_DNA"/>
</dbReference>
<reference evidence="2 3" key="1">
    <citation type="submission" date="2014-09" db="EMBL/GenBank/DDBJ databases">
        <title>Sporocytophaga myxococcoides PG-01 genome sequencing.</title>
        <authorList>
            <person name="Liu L."/>
            <person name="Gao P.J."/>
            <person name="Chen G.J."/>
            <person name="Wang L.S."/>
        </authorList>
    </citation>
    <scope>NUCLEOTIDE SEQUENCE [LARGE SCALE GENOMIC DNA]</scope>
    <source>
        <strain evidence="2 3">PG-01</strain>
    </source>
</reference>